<evidence type="ECO:0000259" key="1">
    <source>
        <dbReference type="Pfam" id="PF18913"/>
    </source>
</evidence>
<dbReference type="PANTHER" id="PTHR11556:SF18">
    <property type="entry name" value="FRUCTOSE-BISPHOSPHATASE"/>
    <property type="match status" value="1"/>
</dbReference>
<dbReference type="EMBL" id="CM009295">
    <property type="protein sequence ID" value="PNT30700.1"/>
    <property type="molecule type" value="Genomic_DNA"/>
</dbReference>
<dbReference type="Gene3D" id="3.40.190.80">
    <property type="match status" value="1"/>
</dbReference>
<dbReference type="Pfam" id="PF18913">
    <property type="entry name" value="FBPase_C"/>
    <property type="match status" value="1"/>
</dbReference>
<dbReference type="SUPFAM" id="SSF56655">
    <property type="entry name" value="Carbohydrate phosphatase"/>
    <property type="match status" value="1"/>
</dbReference>
<dbReference type="InterPro" id="IPR044015">
    <property type="entry name" value="FBPase_C_dom"/>
</dbReference>
<dbReference type="STRING" id="3694.A0A2K1ZZJ8"/>
<protein>
    <recommendedName>
        <fullName evidence="1">Fructose-1-6-bisphosphatase class 1 C-terminal domain-containing protein</fullName>
    </recommendedName>
</protein>
<gene>
    <name evidence="2" type="ORF">POPTR_006G094500</name>
</gene>
<dbReference type="PANTHER" id="PTHR11556">
    <property type="entry name" value="FRUCTOSE-1,6-BISPHOSPHATASE-RELATED"/>
    <property type="match status" value="1"/>
</dbReference>
<dbReference type="GO" id="GO:0005829">
    <property type="term" value="C:cytosol"/>
    <property type="evidence" value="ECO:0000318"/>
    <property type="project" value="GO_Central"/>
</dbReference>
<dbReference type="InParanoid" id="A0A2K1ZZJ8"/>
<feature type="domain" description="Fructose-1-6-bisphosphatase class 1 C-terminal" evidence="1">
    <location>
        <begin position="67"/>
        <end position="131"/>
    </location>
</feature>
<sequence length="176" mass="19841">MALANSGSLTLMMIPHFNEAKQRCIINVCQPGRKLLAAGYCLYSSSVVFTVSIGKGSCLRQPGPPNGKRYSGRYISCLVDEIQRMLLYGGIYGNPKKKDRKNGNLRLLYECTPMSYVVEQAGRKQQMVTRESLTPSQRRQTLHCSFTASSLDYQSQFKKLCKKTTVGVTITEYYER</sequence>
<evidence type="ECO:0000313" key="2">
    <source>
        <dbReference type="EMBL" id="PNT30700.1"/>
    </source>
</evidence>
<dbReference type="GO" id="GO:0006002">
    <property type="term" value="P:fructose 6-phosphate metabolic process"/>
    <property type="evidence" value="ECO:0000318"/>
    <property type="project" value="GO_Central"/>
</dbReference>
<accession>A0A2K1ZZJ8</accession>
<dbReference type="GO" id="GO:0030388">
    <property type="term" value="P:fructose 1,6-bisphosphate metabolic process"/>
    <property type="evidence" value="ECO:0000318"/>
    <property type="project" value="GO_Central"/>
</dbReference>
<dbReference type="GO" id="GO:0006094">
    <property type="term" value="P:gluconeogenesis"/>
    <property type="evidence" value="ECO:0000318"/>
    <property type="project" value="GO_Central"/>
</dbReference>
<dbReference type="GO" id="GO:0005737">
    <property type="term" value="C:cytoplasm"/>
    <property type="evidence" value="ECO:0000318"/>
    <property type="project" value="GO_Central"/>
</dbReference>
<dbReference type="Gene3D" id="3.30.540.10">
    <property type="entry name" value="Fructose-1,6-Bisphosphatase, subunit A, domain 1"/>
    <property type="match status" value="1"/>
</dbReference>
<dbReference type="Proteomes" id="UP000006729">
    <property type="component" value="Chromosome 6"/>
</dbReference>
<name>A0A2K1ZZJ8_POPTR</name>
<proteinExistence type="predicted"/>
<organism evidence="2 3">
    <name type="scientific">Populus trichocarpa</name>
    <name type="common">Western balsam poplar</name>
    <name type="synonym">Populus balsamifera subsp. trichocarpa</name>
    <dbReference type="NCBI Taxonomy" id="3694"/>
    <lineage>
        <taxon>Eukaryota</taxon>
        <taxon>Viridiplantae</taxon>
        <taxon>Streptophyta</taxon>
        <taxon>Embryophyta</taxon>
        <taxon>Tracheophyta</taxon>
        <taxon>Spermatophyta</taxon>
        <taxon>Magnoliopsida</taxon>
        <taxon>eudicotyledons</taxon>
        <taxon>Gunneridae</taxon>
        <taxon>Pentapetalae</taxon>
        <taxon>rosids</taxon>
        <taxon>fabids</taxon>
        <taxon>Malpighiales</taxon>
        <taxon>Salicaceae</taxon>
        <taxon>Saliceae</taxon>
        <taxon>Populus</taxon>
    </lineage>
</organism>
<dbReference type="GO" id="GO:0042132">
    <property type="term" value="F:fructose 1,6-bisphosphate 1-phosphatase activity"/>
    <property type="evidence" value="ECO:0000318"/>
    <property type="project" value="GO_Central"/>
</dbReference>
<dbReference type="InterPro" id="IPR000146">
    <property type="entry name" value="FBPase_class-1"/>
</dbReference>
<evidence type="ECO:0000313" key="3">
    <source>
        <dbReference type="Proteomes" id="UP000006729"/>
    </source>
</evidence>
<reference evidence="2 3" key="1">
    <citation type="journal article" date="2006" name="Science">
        <title>The genome of black cottonwood, Populus trichocarpa (Torr. &amp; Gray).</title>
        <authorList>
            <person name="Tuskan G.A."/>
            <person name="Difazio S."/>
            <person name="Jansson S."/>
            <person name="Bohlmann J."/>
            <person name="Grigoriev I."/>
            <person name="Hellsten U."/>
            <person name="Putnam N."/>
            <person name="Ralph S."/>
            <person name="Rombauts S."/>
            <person name="Salamov A."/>
            <person name="Schein J."/>
            <person name="Sterck L."/>
            <person name="Aerts A."/>
            <person name="Bhalerao R.R."/>
            <person name="Bhalerao R.P."/>
            <person name="Blaudez D."/>
            <person name="Boerjan W."/>
            <person name="Brun A."/>
            <person name="Brunner A."/>
            <person name="Busov V."/>
            <person name="Campbell M."/>
            <person name="Carlson J."/>
            <person name="Chalot M."/>
            <person name="Chapman J."/>
            <person name="Chen G.L."/>
            <person name="Cooper D."/>
            <person name="Coutinho P.M."/>
            <person name="Couturier J."/>
            <person name="Covert S."/>
            <person name="Cronk Q."/>
            <person name="Cunningham R."/>
            <person name="Davis J."/>
            <person name="Degroeve S."/>
            <person name="Dejardin A."/>
            <person name="Depamphilis C."/>
            <person name="Detter J."/>
            <person name="Dirks B."/>
            <person name="Dubchak I."/>
            <person name="Duplessis S."/>
            <person name="Ehlting J."/>
            <person name="Ellis B."/>
            <person name="Gendler K."/>
            <person name="Goodstein D."/>
            <person name="Gribskov M."/>
            <person name="Grimwood J."/>
            <person name="Groover A."/>
            <person name="Gunter L."/>
            <person name="Hamberger B."/>
            <person name="Heinze B."/>
            <person name="Helariutta Y."/>
            <person name="Henrissat B."/>
            <person name="Holligan D."/>
            <person name="Holt R."/>
            <person name="Huang W."/>
            <person name="Islam-Faridi N."/>
            <person name="Jones S."/>
            <person name="Jones-Rhoades M."/>
            <person name="Jorgensen R."/>
            <person name="Joshi C."/>
            <person name="Kangasjarvi J."/>
            <person name="Karlsson J."/>
            <person name="Kelleher C."/>
            <person name="Kirkpatrick R."/>
            <person name="Kirst M."/>
            <person name="Kohler A."/>
            <person name="Kalluri U."/>
            <person name="Larimer F."/>
            <person name="Leebens-Mack J."/>
            <person name="Leple J.C."/>
            <person name="Locascio P."/>
            <person name="Lou Y."/>
            <person name="Lucas S."/>
            <person name="Martin F."/>
            <person name="Montanini B."/>
            <person name="Napoli C."/>
            <person name="Nelson D.R."/>
            <person name="Nelson C."/>
            <person name="Nieminen K."/>
            <person name="Nilsson O."/>
            <person name="Pereda V."/>
            <person name="Peter G."/>
            <person name="Philippe R."/>
            <person name="Pilate G."/>
            <person name="Poliakov A."/>
            <person name="Razumovskaya J."/>
            <person name="Richardson P."/>
            <person name="Rinaldi C."/>
            <person name="Ritland K."/>
            <person name="Rouze P."/>
            <person name="Ryaboy D."/>
            <person name="Schmutz J."/>
            <person name="Schrader J."/>
            <person name="Segerman B."/>
            <person name="Shin H."/>
            <person name="Siddiqui A."/>
            <person name="Sterky F."/>
            <person name="Terry A."/>
            <person name="Tsai C.J."/>
            <person name="Uberbacher E."/>
            <person name="Unneberg P."/>
            <person name="Vahala J."/>
            <person name="Wall K."/>
            <person name="Wessler S."/>
            <person name="Yang G."/>
            <person name="Yin T."/>
            <person name="Douglas C."/>
            <person name="Marra M."/>
            <person name="Sandberg G."/>
            <person name="Van de Peer Y."/>
            <person name="Rokhsar D."/>
        </authorList>
    </citation>
    <scope>NUCLEOTIDE SEQUENCE [LARGE SCALE GENOMIC DNA]</scope>
    <source>
        <strain evidence="3">cv. Nisqually</strain>
    </source>
</reference>
<keyword evidence="3" id="KW-1185">Reference proteome</keyword>
<dbReference type="AlphaFoldDB" id="A0A2K1ZZJ8"/>
<dbReference type="GO" id="GO:0006000">
    <property type="term" value="P:fructose metabolic process"/>
    <property type="evidence" value="ECO:0000318"/>
    <property type="project" value="GO_Central"/>
</dbReference>